<feature type="compositionally biased region" description="Polar residues" evidence="1">
    <location>
        <begin position="1"/>
        <end position="12"/>
    </location>
</feature>
<name>A0A815IGL7_9BILA</name>
<dbReference type="CDD" id="cd18186">
    <property type="entry name" value="BTB_POZ_ZBTB_KLHL-like"/>
    <property type="match status" value="1"/>
</dbReference>
<dbReference type="EMBL" id="CAJOBJ010000987">
    <property type="protein sequence ID" value="CAF3855404.1"/>
    <property type="molecule type" value="Genomic_DNA"/>
</dbReference>
<evidence type="ECO:0000313" key="4">
    <source>
        <dbReference type="EMBL" id="CAF1404233.1"/>
    </source>
</evidence>
<evidence type="ECO:0000313" key="5">
    <source>
        <dbReference type="EMBL" id="CAF3855404.1"/>
    </source>
</evidence>
<dbReference type="EMBL" id="CAJNOW010002809">
    <property type="protein sequence ID" value="CAF1364729.1"/>
    <property type="molecule type" value="Genomic_DNA"/>
</dbReference>
<dbReference type="InterPro" id="IPR000210">
    <property type="entry name" value="BTB/POZ_dom"/>
</dbReference>
<evidence type="ECO:0000259" key="2">
    <source>
        <dbReference type="PROSITE" id="PS50097"/>
    </source>
</evidence>
<proteinExistence type="predicted"/>
<evidence type="ECO:0000313" key="7">
    <source>
        <dbReference type="Proteomes" id="UP000663834"/>
    </source>
</evidence>
<dbReference type="Proteomes" id="UP000663834">
    <property type="component" value="Unassembled WGS sequence"/>
</dbReference>
<dbReference type="PROSITE" id="PS50097">
    <property type="entry name" value="BTB"/>
    <property type="match status" value="1"/>
</dbReference>
<dbReference type="OrthoDB" id="10249567at2759"/>
<dbReference type="InterPro" id="IPR011333">
    <property type="entry name" value="SKP1/BTB/POZ_sf"/>
</dbReference>
<organism evidence="3 7">
    <name type="scientific">Rotaria magnacalcarata</name>
    <dbReference type="NCBI Taxonomy" id="392030"/>
    <lineage>
        <taxon>Eukaryota</taxon>
        <taxon>Metazoa</taxon>
        <taxon>Spiralia</taxon>
        <taxon>Gnathifera</taxon>
        <taxon>Rotifera</taxon>
        <taxon>Eurotatoria</taxon>
        <taxon>Bdelloidea</taxon>
        <taxon>Philodinida</taxon>
        <taxon>Philodinidae</taxon>
        <taxon>Rotaria</taxon>
    </lineage>
</organism>
<reference evidence="3" key="1">
    <citation type="submission" date="2021-02" db="EMBL/GenBank/DDBJ databases">
        <authorList>
            <person name="Nowell W R."/>
        </authorList>
    </citation>
    <scope>NUCLEOTIDE SEQUENCE</scope>
</reference>
<gene>
    <name evidence="6" type="ORF">BYL167_LOCUS24576</name>
    <name evidence="4" type="ORF">CJN711_LOCUS22131</name>
    <name evidence="5" type="ORF">GIL414_LOCUS4196</name>
    <name evidence="3" type="ORF">KQP761_LOCUS7916</name>
</gene>
<evidence type="ECO:0000313" key="3">
    <source>
        <dbReference type="EMBL" id="CAF1364729.1"/>
    </source>
</evidence>
<dbReference type="Pfam" id="PF00651">
    <property type="entry name" value="BTB"/>
    <property type="match status" value="1"/>
</dbReference>
<comment type="caution">
    <text evidence="3">The sequence shown here is derived from an EMBL/GenBank/DDBJ whole genome shotgun (WGS) entry which is preliminary data.</text>
</comment>
<evidence type="ECO:0000256" key="1">
    <source>
        <dbReference type="SAM" id="MobiDB-lite"/>
    </source>
</evidence>
<accession>A0A815IGL7</accession>
<dbReference type="EMBL" id="CAJOBH010021781">
    <property type="protein sequence ID" value="CAF4225858.1"/>
    <property type="molecule type" value="Genomic_DNA"/>
</dbReference>
<feature type="compositionally biased region" description="Polar residues" evidence="1">
    <location>
        <begin position="20"/>
        <end position="29"/>
    </location>
</feature>
<evidence type="ECO:0000313" key="6">
    <source>
        <dbReference type="EMBL" id="CAF4225858.1"/>
    </source>
</evidence>
<dbReference type="SMART" id="SM00225">
    <property type="entry name" value="BTB"/>
    <property type="match status" value="1"/>
</dbReference>
<dbReference type="SUPFAM" id="SSF54695">
    <property type="entry name" value="POZ domain"/>
    <property type="match status" value="1"/>
</dbReference>
<dbReference type="Proteomes" id="UP000681967">
    <property type="component" value="Unassembled WGS sequence"/>
</dbReference>
<sequence length="272" mass="30957">MSLTLPNLPNGNDKSDSRQGIKQTSSTEEQGAGKSSERYVIGDLNKSNWNDHPEYATPEYSKADGPNPKLDLLEHLSNDFAELLHRRDISDCCLKVQDTYMSVHRCILAARSNVFANVISNNMVRLKAGQGDQLEKSEKNGILVITVPNTDTETMKQVVLFMYTARCNINEDNAIELLNAAGRFDIKSLKVFSGSFIAEHITLHNVLNLMKSAYDYDNKLVRQKCTAFFIDNAQEIMAMKETWKIFAVNRPDIIAELLYWNVNKEEFHRQKF</sequence>
<feature type="domain" description="BTB" evidence="2">
    <location>
        <begin position="90"/>
        <end position="171"/>
    </location>
</feature>
<dbReference type="EMBL" id="CAJNOV010010406">
    <property type="protein sequence ID" value="CAF1404233.1"/>
    <property type="molecule type" value="Genomic_DNA"/>
</dbReference>
<dbReference type="PANTHER" id="PTHR24413">
    <property type="entry name" value="SPECKLE-TYPE POZ PROTEIN"/>
    <property type="match status" value="1"/>
</dbReference>
<dbReference type="Proteomes" id="UP000681720">
    <property type="component" value="Unassembled WGS sequence"/>
</dbReference>
<protein>
    <recommendedName>
        <fullName evidence="2">BTB domain-containing protein</fullName>
    </recommendedName>
</protein>
<dbReference type="Gene3D" id="3.30.710.10">
    <property type="entry name" value="Potassium Channel Kv1.1, Chain A"/>
    <property type="match status" value="1"/>
</dbReference>
<dbReference type="AlphaFoldDB" id="A0A815IGL7"/>
<dbReference type="Proteomes" id="UP000663855">
    <property type="component" value="Unassembled WGS sequence"/>
</dbReference>
<feature type="region of interest" description="Disordered" evidence="1">
    <location>
        <begin position="1"/>
        <end position="66"/>
    </location>
</feature>